<dbReference type="HOGENOM" id="CLU_3384275_0_0_9"/>
<dbReference type="Proteomes" id="UP000002377">
    <property type="component" value="Chromosome"/>
</dbReference>
<name>D5XBR6_THEPJ</name>
<sequence>MPGKLNLDKQLNQLGGFFAEIPEVVTVLEVFAG</sequence>
<accession>D5XBR6</accession>
<dbReference type="AlphaFoldDB" id="D5XBR6"/>
<protein>
    <submittedName>
        <fullName evidence="1">Uncharacterized protein</fullName>
    </submittedName>
</protein>
<dbReference type="EMBL" id="CP002028">
    <property type="protein sequence ID" value="ADG81464.1"/>
    <property type="molecule type" value="Genomic_DNA"/>
</dbReference>
<dbReference type="KEGG" id="tjr:TherJR_0591"/>
<proteinExistence type="predicted"/>
<evidence type="ECO:0000313" key="2">
    <source>
        <dbReference type="Proteomes" id="UP000002377"/>
    </source>
</evidence>
<gene>
    <name evidence="1" type="ordered locus">TherJR_0591</name>
</gene>
<organism evidence="1 2">
    <name type="scientific">Thermincola potens (strain JR)</name>
    <dbReference type="NCBI Taxonomy" id="635013"/>
    <lineage>
        <taxon>Bacteria</taxon>
        <taxon>Bacillati</taxon>
        <taxon>Bacillota</taxon>
        <taxon>Clostridia</taxon>
        <taxon>Eubacteriales</taxon>
        <taxon>Thermincolaceae</taxon>
        <taxon>Thermincola</taxon>
    </lineage>
</organism>
<reference evidence="1 2" key="1">
    <citation type="submission" date="2010-05" db="EMBL/GenBank/DDBJ databases">
        <title>Complete sequence of Thermincola sp. JR.</title>
        <authorList>
            <consortium name="US DOE Joint Genome Institute"/>
            <person name="Lucas S."/>
            <person name="Copeland A."/>
            <person name="Lapidus A."/>
            <person name="Cheng J.-F."/>
            <person name="Bruce D."/>
            <person name="Goodwin L."/>
            <person name="Pitluck S."/>
            <person name="Chertkov O."/>
            <person name="Detter J.C."/>
            <person name="Han C."/>
            <person name="Tapia R."/>
            <person name="Land M."/>
            <person name="Hauser L."/>
            <person name="Kyrpides N."/>
            <person name="Mikhailova N."/>
            <person name="Hazen T.C."/>
            <person name="Woyke T."/>
        </authorList>
    </citation>
    <scope>NUCLEOTIDE SEQUENCE [LARGE SCALE GENOMIC DNA]</scope>
    <source>
        <strain evidence="1 2">JR</strain>
    </source>
</reference>
<evidence type="ECO:0000313" key="1">
    <source>
        <dbReference type="EMBL" id="ADG81464.1"/>
    </source>
</evidence>
<keyword evidence="2" id="KW-1185">Reference proteome</keyword>
<dbReference type="STRING" id="635013.TherJR_0591"/>